<evidence type="ECO:0000256" key="5">
    <source>
        <dbReference type="ARBA" id="ARBA00022777"/>
    </source>
</evidence>
<keyword evidence="4 9" id="KW-0547">Nucleotide-binding</keyword>
<dbReference type="InterPro" id="IPR011009">
    <property type="entry name" value="Kinase-like_dom_sf"/>
</dbReference>
<dbReference type="InterPro" id="IPR017441">
    <property type="entry name" value="Protein_kinase_ATP_BS"/>
</dbReference>
<dbReference type="GO" id="GO:0005524">
    <property type="term" value="F:ATP binding"/>
    <property type="evidence" value="ECO:0007669"/>
    <property type="project" value="UniProtKB-UniRule"/>
</dbReference>
<dbReference type="SMART" id="SM00220">
    <property type="entry name" value="S_TKc"/>
    <property type="match status" value="1"/>
</dbReference>
<protein>
    <recommendedName>
        <fullName evidence="1">non-specific serine/threonine protein kinase</fullName>
        <ecNumber evidence="1">2.7.11.1</ecNumber>
    </recommendedName>
</protein>
<keyword evidence="3" id="KW-0808">Transferase</keyword>
<dbReference type="GO" id="GO:0050684">
    <property type="term" value="P:regulation of mRNA processing"/>
    <property type="evidence" value="ECO:0007669"/>
    <property type="project" value="TreeGrafter"/>
</dbReference>
<evidence type="ECO:0000256" key="6">
    <source>
        <dbReference type="ARBA" id="ARBA00022840"/>
    </source>
</evidence>
<feature type="binding site" evidence="9">
    <location>
        <position position="71"/>
    </location>
    <ligand>
        <name>ATP</name>
        <dbReference type="ChEBI" id="CHEBI:30616"/>
    </ligand>
</feature>
<evidence type="ECO:0000256" key="1">
    <source>
        <dbReference type="ARBA" id="ARBA00012513"/>
    </source>
</evidence>
<dbReference type="AlphaFoldDB" id="A0A8H7XNP8"/>
<dbReference type="OrthoDB" id="5979581at2759"/>
<dbReference type="InterPro" id="IPR000719">
    <property type="entry name" value="Prot_kinase_dom"/>
</dbReference>
<keyword evidence="2" id="KW-0723">Serine/threonine-protein kinase</keyword>
<evidence type="ECO:0000259" key="10">
    <source>
        <dbReference type="PROSITE" id="PS50011"/>
    </source>
</evidence>
<evidence type="ECO:0000313" key="11">
    <source>
        <dbReference type="EMBL" id="KAG5164033.1"/>
    </source>
</evidence>
<organism evidence="11">
    <name type="scientific">Psilocybe cubensis</name>
    <name type="common">Psychedelic mushroom</name>
    <name type="synonym">Stropharia cubensis</name>
    <dbReference type="NCBI Taxonomy" id="181762"/>
    <lineage>
        <taxon>Eukaryota</taxon>
        <taxon>Fungi</taxon>
        <taxon>Dikarya</taxon>
        <taxon>Basidiomycota</taxon>
        <taxon>Agaricomycotina</taxon>
        <taxon>Agaricomycetes</taxon>
        <taxon>Agaricomycetidae</taxon>
        <taxon>Agaricales</taxon>
        <taxon>Agaricineae</taxon>
        <taxon>Strophariaceae</taxon>
        <taxon>Psilocybe</taxon>
    </lineage>
</organism>
<reference evidence="11" key="1">
    <citation type="submission" date="2021-02" db="EMBL/GenBank/DDBJ databases">
        <title>Psilocybe cubensis genome.</title>
        <authorList>
            <person name="Mckernan K.J."/>
            <person name="Crawford S."/>
            <person name="Trippe A."/>
            <person name="Kane L.T."/>
            <person name="Mclaughlin S."/>
        </authorList>
    </citation>
    <scope>NUCLEOTIDE SEQUENCE [LARGE SCALE GENOMIC DNA]</scope>
    <source>
        <strain evidence="11">MGC-MH-2018</strain>
    </source>
</reference>
<dbReference type="PROSITE" id="PS00107">
    <property type="entry name" value="PROTEIN_KINASE_ATP"/>
    <property type="match status" value="1"/>
</dbReference>
<dbReference type="PANTHER" id="PTHR47634:SF9">
    <property type="entry name" value="PROTEIN KINASE DOMAIN-CONTAINING PROTEIN-RELATED"/>
    <property type="match status" value="1"/>
</dbReference>
<dbReference type="GO" id="GO:0004674">
    <property type="term" value="F:protein serine/threonine kinase activity"/>
    <property type="evidence" value="ECO:0007669"/>
    <property type="project" value="UniProtKB-KW"/>
</dbReference>
<dbReference type="Gene3D" id="3.30.200.20">
    <property type="entry name" value="Phosphorylase Kinase, domain 1"/>
    <property type="match status" value="2"/>
</dbReference>
<dbReference type="Pfam" id="PF00069">
    <property type="entry name" value="Pkinase"/>
    <property type="match status" value="1"/>
</dbReference>
<dbReference type="EC" id="2.7.11.1" evidence="1"/>
<comment type="catalytic activity">
    <reaction evidence="7">
        <text>L-threonyl-[protein] + ATP = O-phospho-L-threonyl-[protein] + ADP + H(+)</text>
        <dbReference type="Rhea" id="RHEA:46608"/>
        <dbReference type="Rhea" id="RHEA-COMP:11060"/>
        <dbReference type="Rhea" id="RHEA-COMP:11605"/>
        <dbReference type="ChEBI" id="CHEBI:15378"/>
        <dbReference type="ChEBI" id="CHEBI:30013"/>
        <dbReference type="ChEBI" id="CHEBI:30616"/>
        <dbReference type="ChEBI" id="CHEBI:61977"/>
        <dbReference type="ChEBI" id="CHEBI:456216"/>
        <dbReference type="EC" id="2.7.11.1"/>
    </reaction>
</comment>
<comment type="catalytic activity">
    <reaction evidence="8">
        <text>L-seryl-[protein] + ATP = O-phospho-L-seryl-[protein] + ADP + H(+)</text>
        <dbReference type="Rhea" id="RHEA:17989"/>
        <dbReference type="Rhea" id="RHEA-COMP:9863"/>
        <dbReference type="Rhea" id="RHEA-COMP:11604"/>
        <dbReference type="ChEBI" id="CHEBI:15378"/>
        <dbReference type="ChEBI" id="CHEBI:29999"/>
        <dbReference type="ChEBI" id="CHEBI:30616"/>
        <dbReference type="ChEBI" id="CHEBI:83421"/>
        <dbReference type="ChEBI" id="CHEBI:456216"/>
        <dbReference type="EC" id="2.7.11.1"/>
    </reaction>
</comment>
<sequence length="446" mass="50138">MVKTKPIFYGHGFPEEDLRRQGQDVPGFFPATLGMTLGDGQYTIVRKLGTGAFSSVWLANDSRQHRYVVLKVLTCDATEAILGPGGASLYADREILRKMATANDNSPGYAHITPFDDSFERPELDILRKIATGNNSSPGYEHIMAFYGSFLFTGPVGKHLCIVSEVLGQNLGQVRELRASPRMNLPMALTKRITKHILSALVYLHDVCGVVHTDLKDDCILFRPSNVSEIVEWALDKEPSSVYDPIDYVDEVDTDCNPDVPVRSQPIPFSKSDDPALDEYHAVLVDFGCAQWVDRHFNESIQPVALRAPEVTLGYHWGTSADIWNLGCLIMEWLIGLPLFELPIFEDDLDPHHLNQMNDTLGEEFDPAFLAKCQHSAKYFNEDGTWKWRPRSTAIPLAESLKDLARPEGSSEFQDVERFVRRCLKLNPEDRASARELLEDAWLQGV</sequence>
<gene>
    <name evidence="11" type="ORF">JR316_011230</name>
</gene>
<name>A0A8H7XNP8_PSICU</name>
<evidence type="ECO:0000256" key="3">
    <source>
        <dbReference type="ARBA" id="ARBA00022679"/>
    </source>
</evidence>
<evidence type="ECO:0000256" key="2">
    <source>
        <dbReference type="ARBA" id="ARBA00022527"/>
    </source>
</evidence>
<dbReference type="PANTHER" id="PTHR47634">
    <property type="entry name" value="PROTEIN KINASE DOMAIN-CONTAINING PROTEIN-RELATED"/>
    <property type="match status" value="1"/>
</dbReference>
<evidence type="ECO:0000256" key="7">
    <source>
        <dbReference type="ARBA" id="ARBA00047899"/>
    </source>
</evidence>
<dbReference type="SUPFAM" id="SSF56112">
    <property type="entry name" value="Protein kinase-like (PK-like)"/>
    <property type="match status" value="1"/>
</dbReference>
<evidence type="ECO:0000256" key="8">
    <source>
        <dbReference type="ARBA" id="ARBA00048679"/>
    </source>
</evidence>
<dbReference type="EMBL" id="JAFIQS010000013">
    <property type="protein sequence ID" value="KAG5164033.1"/>
    <property type="molecule type" value="Genomic_DNA"/>
</dbReference>
<dbReference type="Gene3D" id="1.10.510.10">
    <property type="entry name" value="Transferase(Phosphotransferase) domain 1"/>
    <property type="match status" value="1"/>
</dbReference>
<comment type="caution">
    <text evidence="11">The sequence shown here is derived from an EMBL/GenBank/DDBJ whole genome shotgun (WGS) entry which is preliminary data.</text>
</comment>
<dbReference type="InterPro" id="IPR051334">
    <property type="entry name" value="SRPK"/>
</dbReference>
<dbReference type="GO" id="GO:0000245">
    <property type="term" value="P:spliceosomal complex assembly"/>
    <property type="evidence" value="ECO:0007669"/>
    <property type="project" value="TreeGrafter"/>
</dbReference>
<evidence type="ECO:0000256" key="9">
    <source>
        <dbReference type="PROSITE-ProRule" id="PRU10141"/>
    </source>
</evidence>
<dbReference type="PROSITE" id="PS50011">
    <property type="entry name" value="PROTEIN_KINASE_DOM"/>
    <property type="match status" value="1"/>
</dbReference>
<proteinExistence type="predicted"/>
<evidence type="ECO:0000256" key="4">
    <source>
        <dbReference type="ARBA" id="ARBA00022741"/>
    </source>
</evidence>
<keyword evidence="6 9" id="KW-0067">ATP-binding</keyword>
<keyword evidence="5" id="KW-0418">Kinase</keyword>
<feature type="domain" description="Protein kinase" evidence="10">
    <location>
        <begin position="42"/>
        <end position="443"/>
    </location>
</feature>
<accession>A0A8H7XNP8</accession>